<dbReference type="SMART" id="SM00398">
    <property type="entry name" value="HMG"/>
    <property type="match status" value="1"/>
</dbReference>
<dbReference type="InterPro" id="IPR009071">
    <property type="entry name" value="HMG_box_dom"/>
</dbReference>
<gene>
    <name evidence="9" type="primary">SOX10</name>
    <name evidence="11" type="synonym">LOC112687772</name>
    <name evidence="9" type="ORF">g.149706</name>
</gene>
<dbReference type="FunFam" id="1.10.30.10:FF:000051">
    <property type="entry name" value="Transcription factor Sox-10"/>
    <property type="match status" value="1"/>
</dbReference>
<organism evidence="9">
    <name type="scientific">Sipha flava</name>
    <name type="common">yellow sugarcane aphid</name>
    <dbReference type="NCBI Taxonomy" id="143950"/>
    <lineage>
        <taxon>Eukaryota</taxon>
        <taxon>Metazoa</taxon>
        <taxon>Ecdysozoa</taxon>
        <taxon>Arthropoda</taxon>
        <taxon>Hexapoda</taxon>
        <taxon>Insecta</taxon>
        <taxon>Pterygota</taxon>
        <taxon>Neoptera</taxon>
        <taxon>Paraneoptera</taxon>
        <taxon>Hemiptera</taxon>
        <taxon>Sternorrhyncha</taxon>
        <taxon>Aphidomorpha</taxon>
        <taxon>Aphidoidea</taxon>
        <taxon>Aphididae</taxon>
        <taxon>Sipha</taxon>
    </lineage>
</organism>
<reference evidence="11" key="2">
    <citation type="submission" date="2025-04" db="UniProtKB">
        <authorList>
            <consortium name="RefSeq"/>
        </authorList>
    </citation>
    <scope>IDENTIFICATION</scope>
    <source>
        <tissue evidence="11">Whole body</tissue>
    </source>
</reference>
<keyword evidence="5 6" id="KW-0539">Nucleus</keyword>
<feature type="domain" description="HMG box" evidence="8">
    <location>
        <begin position="88"/>
        <end position="156"/>
    </location>
</feature>
<evidence type="ECO:0000256" key="5">
    <source>
        <dbReference type="ARBA" id="ARBA00023242"/>
    </source>
</evidence>
<evidence type="ECO:0000313" key="9">
    <source>
        <dbReference type="EMBL" id="MBY85446.1"/>
    </source>
</evidence>
<dbReference type="AlphaFoldDB" id="A0A2S2R5Z7"/>
<dbReference type="RefSeq" id="XP_025416477.1">
    <property type="nucleotide sequence ID" value="XM_025560692.1"/>
</dbReference>
<dbReference type="PROSITE" id="PS50118">
    <property type="entry name" value="HMG_BOX_2"/>
    <property type="match status" value="1"/>
</dbReference>
<dbReference type="GO" id="GO:0000981">
    <property type="term" value="F:DNA-binding transcription factor activity, RNA polymerase II-specific"/>
    <property type="evidence" value="ECO:0007669"/>
    <property type="project" value="TreeGrafter"/>
</dbReference>
<name>A0A2S2R5Z7_9HEMI</name>
<keyword evidence="2" id="KW-0805">Transcription regulation</keyword>
<dbReference type="PANTHER" id="PTHR45803">
    <property type="entry name" value="SOX100B"/>
    <property type="match status" value="1"/>
</dbReference>
<dbReference type="InterPro" id="IPR050917">
    <property type="entry name" value="SOX_TF"/>
</dbReference>
<feature type="compositionally biased region" description="Low complexity" evidence="7">
    <location>
        <begin position="213"/>
        <end position="227"/>
    </location>
</feature>
<reference evidence="9" key="1">
    <citation type="submission" date="2018-04" db="EMBL/GenBank/DDBJ databases">
        <title>Transcriptome assembly of Sipha flava.</title>
        <authorList>
            <person name="Scully E.D."/>
            <person name="Geib S.M."/>
            <person name="Palmer N.A."/>
            <person name="Koch K."/>
            <person name="Bradshaw J."/>
            <person name="Heng-Moss T."/>
            <person name="Sarath G."/>
        </authorList>
    </citation>
    <scope>NUCLEOTIDE SEQUENCE</scope>
</reference>
<dbReference type="InterPro" id="IPR036910">
    <property type="entry name" value="HMG_box_dom_sf"/>
</dbReference>
<comment type="subcellular location">
    <subcellularLocation>
        <location evidence="1">Nucleus</location>
    </subcellularLocation>
</comment>
<dbReference type="EMBL" id="GGMS01016243">
    <property type="protein sequence ID" value="MBY85446.1"/>
    <property type="molecule type" value="Transcribed_RNA"/>
</dbReference>
<evidence type="ECO:0000313" key="10">
    <source>
        <dbReference type="Proteomes" id="UP000694846"/>
    </source>
</evidence>
<keyword evidence="3 6" id="KW-0238">DNA-binding</keyword>
<dbReference type="SUPFAM" id="SSF47095">
    <property type="entry name" value="HMG-box"/>
    <property type="match status" value="1"/>
</dbReference>
<keyword evidence="4" id="KW-0804">Transcription</keyword>
<protein>
    <submittedName>
        <fullName evidence="9">Transcription factor SOX-10</fullName>
    </submittedName>
    <submittedName>
        <fullName evidence="11">Transcription factor Sox-9-B-like</fullName>
    </submittedName>
</protein>
<evidence type="ECO:0000256" key="3">
    <source>
        <dbReference type="ARBA" id="ARBA00023125"/>
    </source>
</evidence>
<dbReference type="Pfam" id="PF00505">
    <property type="entry name" value="HMG_box"/>
    <property type="match status" value="1"/>
</dbReference>
<feature type="region of interest" description="Disordered" evidence="7">
    <location>
        <begin position="212"/>
        <end position="237"/>
    </location>
</feature>
<dbReference type="OrthoDB" id="6247875at2759"/>
<dbReference type="GO" id="GO:0000978">
    <property type="term" value="F:RNA polymerase II cis-regulatory region sequence-specific DNA binding"/>
    <property type="evidence" value="ECO:0007669"/>
    <property type="project" value="TreeGrafter"/>
</dbReference>
<evidence type="ECO:0000313" key="11">
    <source>
        <dbReference type="RefSeq" id="XP_025416477.1"/>
    </source>
</evidence>
<evidence type="ECO:0000256" key="7">
    <source>
        <dbReference type="SAM" id="MobiDB-lite"/>
    </source>
</evidence>
<evidence type="ECO:0000256" key="1">
    <source>
        <dbReference type="ARBA" id="ARBA00004123"/>
    </source>
</evidence>
<evidence type="ECO:0000259" key="8">
    <source>
        <dbReference type="PROSITE" id="PS50118"/>
    </source>
</evidence>
<proteinExistence type="predicted"/>
<evidence type="ECO:0000256" key="6">
    <source>
        <dbReference type="PROSITE-ProRule" id="PRU00267"/>
    </source>
</evidence>
<sequence length="347" mass="38937">MNNNSTAAEFCSGDSNTAAALKIVNSKPKITIMASAAGSITASRAAMNQALIKNPLLNETVKEVLQGYSWNVVPPQTRPSNKEKVTHIKRPMNAFMVWAQAARRILANEHPQLHNAELSKTLGQIWRKLSGKDKLPFINEAEQLRLIHKQNYPGYKYQPRRRRVIKLSSKMQEKSQTVKLEKNDQYQQNLNHNIPTICNRYNSNSIKQENVITTTSSSSTSGPSGSPQAPLTPPCTPNYYPNKPKNNCCNTLTYSNGYGDTSNNFNSDIGRIGDLPSVDCITAADLVDNPELDDWDPYICRYPSMSSTCVEQEPYYHNAQYHELQSNAAMMNISVCQSTYQPSYLQY</sequence>
<evidence type="ECO:0000256" key="4">
    <source>
        <dbReference type="ARBA" id="ARBA00023163"/>
    </source>
</evidence>
<dbReference type="PANTHER" id="PTHR45803:SF5">
    <property type="entry name" value="SOX100B"/>
    <property type="match status" value="1"/>
</dbReference>
<evidence type="ECO:0000256" key="2">
    <source>
        <dbReference type="ARBA" id="ARBA00023015"/>
    </source>
</evidence>
<dbReference type="Proteomes" id="UP000694846">
    <property type="component" value="Unplaced"/>
</dbReference>
<accession>A0A2S2R5Z7</accession>
<keyword evidence="10" id="KW-1185">Reference proteome</keyword>
<dbReference type="Gene3D" id="1.10.30.10">
    <property type="entry name" value="High mobility group box domain"/>
    <property type="match status" value="1"/>
</dbReference>
<dbReference type="GO" id="GO:0005634">
    <property type="term" value="C:nucleus"/>
    <property type="evidence" value="ECO:0007669"/>
    <property type="project" value="UniProtKB-SubCell"/>
</dbReference>
<feature type="DNA-binding region" description="HMG box" evidence="6">
    <location>
        <begin position="88"/>
        <end position="156"/>
    </location>
</feature>
<dbReference type="CDD" id="cd22031">
    <property type="entry name" value="HMG-box_SoxE"/>
    <property type="match status" value="1"/>
</dbReference>